<dbReference type="RefSeq" id="WP_007504152.1">
    <property type="nucleotide sequence ID" value="NZ_AFCE01000120.1"/>
</dbReference>
<dbReference type="PANTHER" id="PTHR10046">
    <property type="entry name" value="ATP DEPENDENT LON PROTEASE FAMILY MEMBER"/>
    <property type="match status" value="1"/>
</dbReference>
<sequence>MFNGHNKKRWAALFVILVLVAGAYFYPLPYFVSQPGEAIELKPLIQVEDGHLEQGSFMLTTIRMGGANMITYALARWNKYMDLIEKERILAHYEDEEEYSRFQLEAMESSKDSAIIAAYQLAGKEVKVVNNGIIVTHILSGMPAREVLQIGDMITHVDGMEVSTSEELVRYIQSKAVGEVVEITFKRGDEEKTATFTLQPLPPVEEGGEERAGIGIGAVTDRQIVVDPPVKIETNRIGGPSAGLMFALEIFNQLTEEDITKGYRIAGTGTIDAEGRVGRIGGVHQKVVAADRAGAEIFFAPNEGGAPDSNYRRAVQTAQDIGTQMQIVPVDTIQDAIDFLRQLPEKEEASSEVLSGGWDSSRFHSFGRTSER</sequence>
<protein>
    <recommendedName>
        <fullName evidence="1">endopeptidase La</fullName>
        <ecNumber evidence="1">3.4.21.53</ecNumber>
    </recommendedName>
</protein>
<feature type="active site" evidence="1">
    <location>
        <position position="241"/>
    </location>
</feature>
<feature type="domain" description="Lon proteolytic" evidence="3">
    <location>
        <begin position="237"/>
        <end position="343"/>
    </location>
</feature>
<dbReference type="Proteomes" id="UP000825179">
    <property type="component" value="Chromosome"/>
</dbReference>
<evidence type="ECO:0000259" key="2">
    <source>
        <dbReference type="PROSITE" id="PS50106"/>
    </source>
</evidence>
<reference evidence="4 6" key="1">
    <citation type="journal article" date="2011" name="J. Bacteriol.">
        <title>Draft genome sequence of the thermoalkaliphilic Caldalkalibacillus thermarum strain TA2.A1.</title>
        <authorList>
            <person name="Kalamorz F."/>
            <person name="Keis S."/>
            <person name="McMillan D.G."/>
            <person name="Olsson K."/>
            <person name="Stanton J.A."/>
            <person name="Stockwell P."/>
            <person name="Black M.A."/>
            <person name="Klingeman D.M."/>
            <person name="Land M.L."/>
            <person name="Han C.S."/>
            <person name="Martin S.L."/>
            <person name="Becher S.A."/>
            <person name="Peddie C.J."/>
            <person name="Morgan H.W."/>
            <person name="Matthies D."/>
            <person name="Preiss L."/>
            <person name="Meier T."/>
            <person name="Brown S.D."/>
            <person name="Cook G.M."/>
        </authorList>
    </citation>
    <scope>NUCLEOTIDE SEQUENCE [LARGE SCALE GENOMIC DNA]</scope>
    <source>
        <strain evidence="4 6">TA2.A1</strain>
    </source>
</reference>
<name>F5L651_CALTT</name>
<dbReference type="GO" id="GO:0030163">
    <property type="term" value="P:protein catabolic process"/>
    <property type="evidence" value="ECO:0007669"/>
    <property type="project" value="InterPro"/>
</dbReference>
<dbReference type="AlphaFoldDB" id="F5L651"/>
<dbReference type="SUPFAM" id="SSF54211">
    <property type="entry name" value="Ribosomal protein S5 domain 2-like"/>
    <property type="match status" value="1"/>
</dbReference>
<dbReference type="OrthoDB" id="2356897at2"/>
<dbReference type="InterPro" id="IPR020568">
    <property type="entry name" value="Ribosomal_Su5_D2-typ_SF"/>
</dbReference>
<dbReference type="SMART" id="SM00228">
    <property type="entry name" value="PDZ"/>
    <property type="match status" value="1"/>
</dbReference>
<dbReference type="Pfam" id="PF05362">
    <property type="entry name" value="Lon_C"/>
    <property type="match status" value="1"/>
</dbReference>
<dbReference type="GO" id="GO:0004176">
    <property type="term" value="F:ATP-dependent peptidase activity"/>
    <property type="evidence" value="ECO:0007669"/>
    <property type="project" value="UniProtKB-UniRule"/>
</dbReference>
<dbReference type="Proteomes" id="UP000010716">
    <property type="component" value="Unassembled WGS sequence"/>
</dbReference>
<dbReference type="NCBIfam" id="NF041438">
    <property type="entry name" value="SepM_fam_S16"/>
    <property type="match status" value="1"/>
</dbReference>
<dbReference type="Gene3D" id="3.30.230.10">
    <property type="match status" value="1"/>
</dbReference>
<dbReference type="EC" id="3.4.21.53" evidence="1"/>
<dbReference type="GO" id="GO:0004252">
    <property type="term" value="F:serine-type endopeptidase activity"/>
    <property type="evidence" value="ECO:0007669"/>
    <property type="project" value="UniProtKB-UniRule"/>
</dbReference>
<dbReference type="InterPro" id="IPR027065">
    <property type="entry name" value="Lon_Prtase"/>
</dbReference>
<proteinExistence type="inferred from homology"/>
<feature type="active site" evidence="1">
    <location>
        <position position="286"/>
    </location>
</feature>
<organism evidence="4 6">
    <name type="scientific">Caldalkalibacillus thermarum (strain TA2.A1)</name>
    <dbReference type="NCBI Taxonomy" id="986075"/>
    <lineage>
        <taxon>Bacteria</taxon>
        <taxon>Bacillati</taxon>
        <taxon>Bacillota</taxon>
        <taxon>Bacilli</taxon>
        <taxon>Bacillales</taxon>
        <taxon>Bacillaceae</taxon>
        <taxon>Caldalkalibacillus</taxon>
    </lineage>
</organism>
<evidence type="ECO:0000259" key="3">
    <source>
        <dbReference type="PROSITE" id="PS51786"/>
    </source>
</evidence>
<dbReference type="InterPro" id="IPR008269">
    <property type="entry name" value="Lon_proteolytic"/>
</dbReference>
<dbReference type="eggNOG" id="COG3480">
    <property type="taxonomic scope" value="Bacteria"/>
</dbReference>
<reference evidence="5" key="3">
    <citation type="submission" date="2021-08" db="EMBL/GenBank/DDBJ databases">
        <authorList>
            <person name="de Jong S."/>
            <person name="van den Broek M."/>
            <person name="Merkel A."/>
            <person name="de la Torre Cortes P."/>
            <person name="Kalamorz F."/>
            <person name="Cook G."/>
            <person name="van Loosdrecht M."/>
            <person name="McMillan D."/>
        </authorList>
    </citation>
    <scope>NUCLEOTIDE SEQUENCE</scope>
    <source>
        <strain evidence="5">TA2.A1</strain>
    </source>
</reference>
<evidence type="ECO:0000313" key="7">
    <source>
        <dbReference type="Proteomes" id="UP000825179"/>
    </source>
</evidence>
<keyword evidence="1" id="KW-0378">Hydrolase</keyword>
<feature type="domain" description="PDZ" evidence="2">
    <location>
        <begin position="103"/>
        <end position="174"/>
    </location>
</feature>
<keyword evidence="1" id="KW-0720">Serine protease</keyword>
<evidence type="ECO:0000256" key="1">
    <source>
        <dbReference type="PROSITE-ProRule" id="PRU01122"/>
    </source>
</evidence>
<dbReference type="EMBL" id="AFCE01000120">
    <property type="protein sequence ID" value="EGL83205.1"/>
    <property type="molecule type" value="Genomic_DNA"/>
</dbReference>
<dbReference type="InterPro" id="IPR036034">
    <property type="entry name" value="PDZ_sf"/>
</dbReference>
<comment type="similarity">
    <text evidence="1">Belongs to the peptidase S16 family.</text>
</comment>
<dbReference type="Pfam" id="PF13180">
    <property type="entry name" value="PDZ_2"/>
    <property type="match status" value="1"/>
</dbReference>
<keyword evidence="1" id="KW-0645">Protease</keyword>
<dbReference type="InterPro" id="IPR001478">
    <property type="entry name" value="PDZ"/>
</dbReference>
<dbReference type="SUPFAM" id="SSF50156">
    <property type="entry name" value="PDZ domain-like"/>
    <property type="match status" value="1"/>
</dbReference>
<dbReference type="MEROPS" id="S16.012"/>
<accession>F5L651</accession>
<dbReference type="PROSITE" id="PS51786">
    <property type="entry name" value="LON_PROTEOLYTIC"/>
    <property type="match status" value="1"/>
</dbReference>
<dbReference type="PROSITE" id="PS50106">
    <property type="entry name" value="PDZ"/>
    <property type="match status" value="1"/>
</dbReference>
<comment type="catalytic activity">
    <reaction evidence="1">
        <text>Hydrolysis of proteins in presence of ATP.</text>
        <dbReference type="EC" id="3.4.21.53"/>
    </reaction>
</comment>
<dbReference type="InterPro" id="IPR014721">
    <property type="entry name" value="Ribsml_uS5_D2-typ_fold_subgr"/>
</dbReference>
<dbReference type="KEGG" id="cthu:HUR95_12575"/>
<gene>
    <name evidence="4" type="ORF">CathTA2_1264</name>
    <name evidence="5" type="ORF">HUR95_12575</name>
</gene>
<reference evidence="5 7" key="2">
    <citation type="journal article" date="2020" name="Extremophiles">
        <title>Genomic analysis of Caldalkalibacillus thermarum TA2.A1 reveals aerobic alkaliphilic metabolism and evolutionary hallmarks linking alkaliphilic bacteria and plant life.</title>
        <authorList>
            <person name="de Jong S.I."/>
            <person name="van den Broek M.A."/>
            <person name="Merkel A.Y."/>
            <person name="de la Torre Cortes P."/>
            <person name="Kalamorz F."/>
            <person name="Cook G.M."/>
            <person name="van Loosdrecht M.C.M."/>
            <person name="McMillan D.G.G."/>
        </authorList>
    </citation>
    <scope>NUCLEOTIDE SEQUENCE [LARGE SCALE GENOMIC DNA]</scope>
    <source>
        <strain evidence="5 7">TA2.A1</strain>
    </source>
</reference>
<dbReference type="GO" id="GO:0005524">
    <property type="term" value="F:ATP binding"/>
    <property type="evidence" value="ECO:0007669"/>
    <property type="project" value="InterPro"/>
</dbReference>
<dbReference type="Gene3D" id="2.30.42.10">
    <property type="match status" value="1"/>
</dbReference>
<keyword evidence="7" id="KW-1185">Reference proteome</keyword>
<evidence type="ECO:0000313" key="6">
    <source>
        <dbReference type="Proteomes" id="UP000010716"/>
    </source>
</evidence>
<evidence type="ECO:0000313" key="5">
    <source>
        <dbReference type="EMBL" id="QZT33135.1"/>
    </source>
</evidence>
<evidence type="ECO:0000313" key="4">
    <source>
        <dbReference type="EMBL" id="EGL83205.1"/>
    </source>
</evidence>
<dbReference type="GO" id="GO:0006508">
    <property type="term" value="P:proteolysis"/>
    <property type="evidence" value="ECO:0007669"/>
    <property type="project" value="UniProtKB-KW"/>
</dbReference>
<dbReference type="EMBL" id="CP082237">
    <property type="protein sequence ID" value="QZT33135.1"/>
    <property type="molecule type" value="Genomic_DNA"/>
</dbReference>